<protein>
    <submittedName>
        <fullName evidence="2">Type 1 glutamine amidotransferase</fullName>
    </submittedName>
</protein>
<dbReference type="Pfam" id="PF00117">
    <property type="entry name" value="GATase"/>
    <property type="match status" value="1"/>
</dbReference>
<evidence type="ECO:0000313" key="2">
    <source>
        <dbReference type="EMBL" id="MFC7234915.1"/>
    </source>
</evidence>
<accession>A0ABD5ZNB2</accession>
<dbReference type="InterPro" id="IPR044992">
    <property type="entry name" value="ChyE-like"/>
</dbReference>
<dbReference type="PANTHER" id="PTHR42695:SF5">
    <property type="entry name" value="GLUTAMINE AMIDOTRANSFERASE YLR126C-RELATED"/>
    <property type="match status" value="1"/>
</dbReference>
<dbReference type="SUPFAM" id="SSF52317">
    <property type="entry name" value="Class I glutamine amidotransferase-like"/>
    <property type="match status" value="1"/>
</dbReference>
<keyword evidence="3" id="KW-1185">Reference proteome</keyword>
<dbReference type="PROSITE" id="PS51273">
    <property type="entry name" value="GATASE_TYPE_1"/>
    <property type="match status" value="1"/>
</dbReference>
<evidence type="ECO:0000259" key="1">
    <source>
        <dbReference type="Pfam" id="PF00117"/>
    </source>
</evidence>
<dbReference type="InterPro" id="IPR029062">
    <property type="entry name" value="Class_I_gatase-like"/>
</dbReference>
<comment type="caution">
    <text evidence="2">The sequence shown here is derived from an EMBL/GenBank/DDBJ whole genome shotgun (WGS) entry which is preliminary data.</text>
</comment>
<feature type="domain" description="Glutamine amidotransferase" evidence="1">
    <location>
        <begin position="44"/>
        <end position="178"/>
    </location>
</feature>
<gene>
    <name evidence="2" type="ORF">ACFQJ4_06225</name>
</gene>
<dbReference type="Proteomes" id="UP001596398">
    <property type="component" value="Unassembled WGS sequence"/>
</dbReference>
<reference evidence="2 3" key="1">
    <citation type="journal article" date="2019" name="Int. J. Syst. Evol. Microbiol.">
        <title>The Global Catalogue of Microorganisms (GCM) 10K type strain sequencing project: providing services to taxonomists for standard genome sequencing and annotation.</title>
        <authorList>
            <consortium name="The Broad Institute Genomics Platform"/>
            <consortium name="The Broad Institute Genome Sequencing Center for Infectious Disease"/>
            <person name="Wu L."/>
            <person name="Ma J."/>
        </authorList>
    </citation>
    <scope>NUCLEOTIDE SEQUENCE [LARGE SCALE GENOMIC DNA]</scope>
    <source>
        <strain evidence="2 3">DT85</strain>
    </source>
</reference>
<proteinExistence type="predicted"/>
<evidence type="ECO:0000313" key="3">
    <source>
        <dbReference type="Proteomes" id="UP001596398"/>
    </source>
</evidence>
<dbReference type="InterPro" id="IPR017926">
    <property type="entry name" value="GATASE"/>
</dbReference>
<name>A0ABD5ZNB2_9EURY</name>
<dbReference type="Gene3D" id="3.40.50.880">
    <property type="match status" value="1"/>
</dbReference>
<sequence>MTRPRLALLNAAHAAGDTSRNFRRELDADLVEFRLVHGDRPDGYDYDGFVVTGSASSAYDDDEWIRAAKTWCGEAIERGLPGLGICFGHQLLADVLGGTVEAMGEYEIGYREVEKVNDDPLLSGLGDRFLVFTTHGDAVTELPPGATRTLENEYGIHGFRKGNVATVQAHPEYDTETAETVTRGKDLPEERIESVVDGITPENYSRACETKRLFENFLGEVRERRAATADD</sequence>
<dbReference type="CDD" id="cd01741">
    <property type="entry name" value="GATase1_1"/>
    <property type="match status" value="1"/>
</dbReference>
<dbReference type="EMBL" id="JBHTAP010000001">
    <property type="protein sequence ID" value="MFC7234915.1"/>
    <property type="molecule type" value="Genomic_DNA"/>
</dbReference>
<dbReference type="GeneID" id="79266588"/>
<dbReference type="PANTHER" id="PTHR42695">
    <property type="entry name" value="GLUTAMINE AMIDOTRANSFERASE YLR126C-RELATED"/>
    <property type="match status" value="1"/>
</dbReference>
<dbReference type="RefSeq" id="WP_276235935.1">
    <property type="nucleotide sequence ID" value="NZ_CP119802.1"/>
</dbReference>
<organism evidence="2 3">
    <name type="scientific">Halosegnis marinus</name>
    <dbReference type="NCBI Taxonomy" id="3034023"/>
    <lineage>
        <taxon>Archaea</taxon>
        <taxon>Methanobacteriati</taxon>
        <taxon>Methanobacteriota</taxon>
        <taxon>Stenosarchaea group</taxon>
        <taxon>Halobacteria</taxon>
        <taxon>Halobacteriales</taxon>
        <taxon>Natronomonadaceae</taxon>
        <taxon>Halosegnis</taxon>
    </lineage>
</organism>
<keyword evidence="2" id="KW-0315">Glutamine amidotransferase</keyword>
<dbReference type="AlphaFoldDB" id="A0ABD5ZNB2"/>